<proteinExistence type="predicted"/>
<dbReference type="InterPro" id="IPR011598">
    <property type="entry name" value="bHLH_dom"/>
</dbReference>
<dbReference type="Gene3D" id="4.10.280.10">
    <property type="entry name" value="Helix-loop-helix DNA-binding domain"/>
    <property type="match status" value="1"/>
</dbReference>
<evidence type="ECO:0000313" key="8">
    <source>
        <dbReference type="Proteomes" id="UP001249851"/>
    </source>
</evidence>
<dbReference type="SUPFAM" id="SSF47459">
    <property type="entry name" value="HLH, helix-loop-helix DNA-binding domain"/>
    <property type="match status" value="1"/>
</dbReference>
<keyword evidence="8" id="KW-1185">Reference proteome</keyword>
<dbReference type="AlphaFoldDB" id="A0AAD9QSJ7"/>
<accession>A0AAD9QSJ7</accession>
<dbReference type="Proteomes" id="UP001249851">
    <property type="component" value="Unassembled WGS sequence"/>
</dbReference>
<evidence type="ECO:0000256" key="3">
    <source>
        <dbReference type="ARBA" id="ARBA00023163"/>
    </source>
</evidence>
<feature type="region of interest" description="Disordered" evidence="5">
    <location>
        <begin position="1"/>
        <end position="33"/>
    </location>
</feature>
<dbReference type="SMART" id="SM00353">
    <property type="entry name" value="HLH"/>
    <property type="match status" value="1"/>
</dbReference>
<feature type="compositionally biased region" description="Polar residues" evidence="5">
    <location>
        <begin position="569"/>
        <end position="582"/>
    </location>
</feature>
<reference evidence="7" key="2">
    <citation type="journal article" date="2023" name="Science">
        <title>Genomic signatures of disease resistance in endangered staghorn corals.</title>
        <authorList>
            <person name="Vollmer S.V."/>
            <person name="Selwyn J.D."/>
            <person name="Despard B.A."/>
            <person name="Roesel C.L."/>
        </authorList>
    </citation>
    <scope>NUCLEOTIDE SEQUENCE</scope>
    <source>
        <strain evidence="7">K2</strain>
    </source>
</reference>
<evidence type="ECO:0000313" key="7">
    <source>
        <dbReference type="EMBL" id="KAK2566606.1"/>
    </source>
</evidence>
<comment type="caution">
    <text evidence="7">The sequence shown here is derived from an EMBL/GenBank/DDBJ whole genome shotgun (WGS) entry which is preliminary data.</text>
</comment>
<feature type="domain" description="BHLH" evidence="6">
    <location>
        <begin position="121"/>
        <end position="172"/>
    </location>
</feature>
<feature type="compositionally biased region" description="Basic and acidic residues" evidence="5">
    <location>
        <begin position="10"/>
        <end position="22"/>
    </location>
</feature>
<keyword evidence="4" id="KW-0539">Nucleus</keyword>
<dbReference type="PANTHER" id="PTHR46117:SF3">
    <property type="entry name" value="FI24210P1"/>
    <property type="match status" value="1"/>
</dbReference>
<dbReference type="Pfam" id="PF00010">
    <property type="entry name" value="HLH"/>
    <property type="match status" value="1"/>
</dbReference>
<dbReference type="PANTHER" id="PTHR46117">
    <property type="entry name" value="FI24210P1"/>
    <property type="match status" value="1"/>
</dbReference>
<name>A0AAD9QSJ7_ACRCE</name>
<keyword evidence="2" id="KW-0805">Transcription regulation</keyword>
<evidence type="ECO:0000259" key="6">
    <source>
        <dbReference type="PROSITE" id="PS50888"/>
    </source>
</evidence>
<keyword evidence="3" id="KW-0804">Transcription</keyword>
<feature type="region of interest" description="Disordered" evidence="5">
    <location>
        <begin position="932"/>
        <end position="956"/>
    </location>
</feature>
<reference evidence="7" key="1">
    <citation type="journal article" date="2023" name="G3 (Bethesda)">
        <title>Whole genome assembly and annotation of the endangered Caribbean coral Acropora cervicornis.</title>
        <authorList>
            <person name="Selwyn J.D."/>
            <person name="Vollmer S.V."/>
        </authorList>
    </citation>
    <scope>NUCLEOTIDE SEQUENCE</scope>
    <source>
        <strain evidence="7">K2</strain>
    </source>
</reference>
<feature type="region of interest" description="Disordered" evidence="5">
    <location>
        <begin position="532"/>
        <end position="582"/>
    </location>
</feature>
<organism evidence="7 8">
    <name type="scientific">Acropora cervicornis</name>
    <name type="common">Staghorn coral</name>
    <dbReference type="NCBI Taxonomy" id="6130"/>
    <lineage>
        <taxon>Eukaryota</taxon>
        <taxon>Metazoa</taxon>
        <taxon>Cnidaria</taxon>
        <taxon>Anthozoa</taxon>
        <taxon>Hexacorallia</taxon>
        <taxon>Scleractinia</taxon>
        <taxon>Astrocoeniina</taxon>
        <taxon>Acroporidae</taxon>
        <taxon>Acropora</taxon>
    </lineage>
</organism>
<evidence type="ECO:0000256" key="5">
    <source>
        <dbReference type="SAM" id="MobiDB-lite"/>
    </source>
</evidence>
<dbReference type="GO" id="GO:0005634">
    <property type="term" value="C:nucleus"/>
    <property type="evidence" value="ECO:0007669"/>
    <property type="project" value="UniProtKB-SubCell"/>
</dbReference>
<protein>
    <submittedName>
        <fullName evidence="7">Upstream stimulatory factor 2</fullName>
    </submittedName>
</protein>
<dbReference type="InterPro" id="IPR036638">
    <property type="entry name" value="HLH_DNA-bd_sf"/>
</dbReference>
<dbReference type="EMBL" id="JARQWQ010000016">
    <property type="protein sequence ID" value="KAK2566606.1"/>
    <property type="molecule type" value="Genomic_DNA"/>
</dbReference>
<gene>
    <name evidence="7" type="ORF">P5673_009245</name>
</gene>
<evidence type="ECO:0000256" key="4">
    <source>
        <dbReference type="ARBA" id="ARBA00023242"/>
    </source>
</evidence>
<dbReference type="GO" id="GO:0000978">
    <property type="term" value="F:RNA polymerase II cis-regulatory region sequence-specific DNA binding"/>
    <property type="evidence" value="ECO:0007669"/>
    <property type="project" value="TreeGrafter"/>
</dbReference>
<sequence>MATVEISSTVEKEGDISKEASDNSRANSAEFNNNIQNGGDAVTISSLQQDTFGVVISEVTAPQVVPAANGVVDKDVVPQNTTNPIPASMFSYRFASPTSNQTPYYVSSDIVLSGGMAQQTRRRIVHNEVERRRKDKINKWILKLAQAVPQCKWGKQSKNIVLEKTVEYINEVNDQLKELGNSQQREQKLAQEVQHLKTRLGKVTTENKVLKDLLKKNNVTIPRNILTMADSTSAMTGLERVNSSVAVTMVNSNSEAVTTATSKTLQVEIPVTVKTTPVVTMVTQLPVATATVAGVQSRKESVAYVAPFFIANNPVSIVTSATCLVTPAVTSAMSVTAPIAHNAGSSQHSHVQGRMSSSVTLSHVNQGICSQLANNLICSSTPQPVQALPVPVCSSQVAPSPQAGFSQHSVAAIMKVALQPGTSVSPVAVVDASSLSTPTVATNATAMFTVQPTAVISEALSTAPQAVLVSAPSLQTTSNSCLNEFPGIANSSTISQAQSSSGVSTFYVATAPNQSVSVAMVIPNHGSLVHAQAKGSNNGGKMPGEKNNKVGNLNRPRAKPKARNNAAKGTSQSKALSENKTAAVTNKRGATHLPATSAATAEKRANNCIPRGTTMNLSICQQTQDEVMAVQTFNVTALIPGIASQGSSSNDDVHNAVSNRFECNKTIAQASSIGAGQVTQVPRLSHSIASLAGLSQGIGQPVPETPTDIQRHQQVSAQLSTGSLSFSAESLLASNEVVLPNIPHISTTTVSESNCGLQSSLAPVSSINNTANDQSHTQSFSNYSAVALIGGNEIIGEPVVAQETHLQRRPSRTTYSDFSAESLIGSNDLNSGLSYAIDKLISSRSDANGIGTAMVSVNPNLLHSVKSNTSYDTGTNSLRALAALPDLVEQKSAASSNQSTTPYLSGTIQNGTYGASSSNSAAMQLSLNNNSDRRLRETSAQQQGAYQTVTSSNNFPPSSSASFLKHSVDSITSSFSSVNNGIASTSIGPISTSNSGGLFQAPMSFAVDPPTMGNQLSFGSMTNPFSPTRSFFNHSSTMGSFV</sequence>
<dbReference type="GO" id="GO:0046983">
    <property type="term" value="F:protein dimerization activity"/>
    <property type="evidence" value="ECO:0007669"/>
    <property type="project" value="InterPro"/>
</dbReference>
<comment type="subcellular location">
    <subcellularLocation>
        <location evidence="1">Nucleus</location>
    </subcellularLocation>
</comment>
<evidence type="ECO:0000256" key="2">
    <source>
        <dbReference type="ARBA" id="ARBA00023015"/>
    </source>
</evidence>
<dbReference type="GO" id="GO:0000981">
    <property type="term" value="F:DNA-binding transcription factor activity, RNA polymerase II-specific"/>
    <property type="evidence" value="ECO:0007669"/>
    <property type="project" value="TreeGrafter"/>
</dbReference>
<dbReference type="PROSITE" id="PS50888">
    <property type="entry name" value="BHLH"/>
    <property type="match status" value="1"/>
</dbReference>
<dbReference type="CDD" id="cd11396">
    <property type="entry name" value="bHLHzip_USF"/>
    <property type="match status" value="1"/>
</dbReference>
<feature type="compositionally biased region" description="Polar residues" evidence="5">
    <location>
        <begin position="23"/>
        <end position="33"/>
    </location>
</feature>
<evidence type="ECO:0000256" key="1">
    <source>
        <dbReference type="ARBA" id="ARBA00004123"/>
    </source>
</evidence>
<feature type="compositionally biased region" description="Polar residues" evidence="5">
    <location>
        <begin position="938"/>
        <end position="950"/>
    </location>
</feature>
<dbReference type="InterPro" id="IPR051732">
    <property type="entry name" value="USF"/>
</dbReference>